<dbReference type="InterPro" id="IPR010131">
    <property type="entry name" value="MdtP/NodT-like"/>
</dbReference>
<protein>
    <recommendedName>
        <fullName evidence="4">Transporter</fullName>
    </recommendedName>
</protein>
<organism evidence="2 3">
    <name type="scientific">Candidatus Ghiorseimicrobium undicola</name>
    <dbReference type="NCBI Taxonomy" id="1974746"/>
    <lineage>
        <taxon>Bacteria</taxon>
        <taxon>Pseudomonadati</taxon>
        <taxon>Candidatus Omnitrophota</taxon>
        <taxon>Candidatus Ghiorseimicrobium</taxon>
    </lineage>
</organism>
<dbReference type="Gene3D" id="1.20.1600.10">
    <property type="entry name" value="Outer membrane efflux proteins (OEP)"/>
    <property type="match status" value="1"/>
</dbReference>
<dbReference type="PANTHER" id="PTHR30203">
    <property type="entry name" value="OUTER MEMBRANE CATION EFFLUX PROTEIN"/>
    <property type="match status" value="1"/>
</dbReference>
<keyword evidence="1" id="KW-0732">Signal</keyword>
<feature type="chain" id="PRO_5013688529" description="Transporter" evidence="1">
    <location>
        <begin position="24"/>
        <end position="491"/>
    </location>
</feature>
<gene>
    <name evidence="2" type="ORF">COV72_00905</name>
</gene>
<evidence type="ECO:0008006" key="4">
    <source>
        <dbReference type="Google" id="ProtNLM"/>
    </source>
</evidence>
<accession>A0A2H0LZS3</accession>
<dbReference type="Proteomes" id="UP000229641">
    <property type="component" value="Unassembled WGS sequence"/>
</dbReference>
<dbReference type="SUPFAM" id="SSF56954">
    <property type="entry name" value="Outer membrane efflux proteins (OEP)"/>
    <property type="match status" value="1"/>
</dbReference>
<sequence>MKRRALFLIAVFFYFVGSPGAHAADDPAQAVSLSLDEATVMALENNIDIQLAKYDAYIKDNDLLAAESVFDTIISGKIAYRDNQSRQASTIFGTKAATNEYELSGKKKLPTGTTLTTGLSLERDWTNSAFATTNPSHDIKADIGIAQELGKNFFGLIDRGNIKITKLDIQNSSYTSLDKIEFFLAEAQRAYWKLILEWENLNIERQMLEKAEDLLLLHVEKEKIGLMEAPQILASGANLKQRENEVLLAENSLKVASNDLLYKLNLDPDKVTIAPLSSLLVDTRVADYIESLKTAIAYRRDYLSAKNEAESKNIKFSLKKNSLWPEISLELTFSRNGLDKEYKEAFGNILNEDNPEYYAGLTFSFALENKDARSEFNKAKLDKARQILKIKGIERKIVIDIKDKIDTLAVYIHAARNAKDIVKLQDDKLKAEERRFRSARSDTDTIIRYQEDLLKASLAFARAQYNVKIARIDLALAENSLLDKYWKGELR</sequence>
<proteinExistence type="predicted"/>
<feature type="signal peptide" evidence="1">
    <location>
        <begin position="1"/>
        <end position="23"/>
    </location>
</feature>
<dbReference type="EMBL" id="PCWA01000014">
    <property type="protein sequence ID" value="PIQ89886.1"/>
    <property type="molecule type" value="Genomic_DNA"/>
</dbReference>
<evidence type="ECO:0000256" key="1">
    <source>
        <dbReference type="SAM" id="SignalP"/>
    </source>
</evidence>
<dbReference type="GO" id="GO:0015562">
    <property type="term" value="F:efflux transmembrane transporter activity"/>
    <property type="evidence" value="ECO:0007669"/>
    <property type="project" value="InterPro"/>
</dbReference>
<dbReference type="AlphaFoldDB" id="A0A2H0LZS3"/>
<evidence type="ECO:0000313" key="2">
    <source>
        <dbReference type="EMBL" id="PIQ89886.1"/>
    </source>
</evidence>
<evidence type="ECO:0000313" key="3">
    <source>
        <dbReference type="Proteomes" id="UP000229641"/>
    </source>
</evidence>
<comment type="caution">
    <text evidence="2">The sequence shown here is derived from an EMBL/GenBank/DDBJ whole genome shotgun (WGS) entry which is preliminary data.</text>
</comment>
<reference evidence="2 3" key="1">
    <citation type="submission" date="2017-09" db="EMBL/GenBank/DDBJ databases">
        <title>Depth-based differentiation of microbial function through sediment-hosted aquifers and enrichment of novel symbionts in the deep terrestrial subsurface.</title>
        <authorList>
            <person name="Probst A.J."/>
            <person name="Ladd B."/>
            <person name="Jarett J.K."/>
            <person name="Geller-Mcgrath D.E."/>
            <person name="Sieber C.M."/>
            <person name="Emerson J.B."/>
            <person name="Anantharaman K."/>
            <person name="Thomas B.C."/>
            <person name="Malmstrom R."/>
            <person name="Stieglmeier M."/>
            <person name="Klingl A."/>
            <person name="Woyke T."/>
            <person name="Ryan C.M."/>
            <person name="Banfield J.F."/>
        </authorList>
    </citation>
    <scope>NUCLEOTIDE SEQUENCE [LARGE SCALE GENOMIC DNA]</scope>
    <source>
        <strain evidence="2">CG11_big_fil_rev_8_21_14_0_20_42_13</strain>
    </source>
</reference>
<name>A0A2H0LZS3_9BACT</name>